<protein>
    <submittedName>
        <fullName evidence="1">Uncharacterized protein</fullName>
    </submittedName>
</protein>
<proteinExistence type="predicted"/>
<organism evidence="1">
    <name type="scientific">marine sediment metagenome</name>
    <dbReference type="NCBI Taxonomy" id="412755"/>
    <lineage>
        <taxon>unclassified sequences</taxon>
        <taxon>metagenomes</taxon>
        <taxon>ecological metagenomes</taxon>
    </lineage>
</organism>
<dbReference type="AlphaFoldDB" id="X1FYT4"/>
<reference evidence="1" key="1">
    <citation type="journal article" date="2014" name="Front. Microbiol.">
        <title>High frequency of phylogenetically diverse reductive dehalogenase-homologous genes in deep subseafloor sedimentary metagenomes.</title>
        <authorList>
            <person name="Kawai M."/>
            <person name="Futagami T."/>
            <person name="Toyoda A."/>
            <person name="Takaki Y."/>
            <person name="Nishi S."/>
            <person name="Hori S."/>
            <person name="Arai W."/>
            <person name="Tsubouchi T."/>
            <person name="Morono Y."/>
            <person name="Uchiyama I."/>
            <person name="Ito T."/>
            <person name="Fujiyama A."/>
            <person name="Inagaki F."/>
            <person name="Takami H."/>
        </authorList>
    </citation>
    <scope>NUCLEOTIDE SEQUENCE</scope>
    <source>
        <strain evidence="1">Expedition CK06-06</strain>
    </source>
</reference>
<accession>X1FYT4</accession>
<dbReference type="EMBL" id="BARU01019280">
    <property type="protein sequence ID" value="GAH50831.1"/>
    <property type="molecule type" value="Genomic_DNA"/>
</dbReference>
<comment type="caution">
    <text evidence="1">The sequence shown here is derived from an EMBL/GenBank/DDBJ whole genome shotgun (WGS) entry which is preliminary data.</text>
</comment>
<gene>
    <name evidence="1" type="ORF">S03H2_31763</name>
</gene>
<sequence length="54" mass="6530">MAKKYKLHCFGCGMRFNSKKEVHRVNGLPYCFECHGEYLQNEAMMEVYDYEMRL</sequence>
<name>X1FYT4_9ZZZZ</name>
<evidence type="ECO:0000313" key="1">
    <source>
        <dbReference type="EMBL" id="GAH50831.1"/>
    </source>
</evidence>